<organism evidence="7 8">
    <name type="scientific">Microbacterium allomyrinae</name>
    <dbReference type="NCBI Taxonomy" id="2830666"/>
    <lineage>
        <taxon>Bacteria</taxon>
        <taxon>Bacillati</taxon>
        <taxon>Actinomycetota</taxon>
        <taxon>Actinomycetes</taxon>
        <taxon>Micrococcales</taxon>
        <taxon>Microbacteriaceae</taxon>
        <taxon>Microbacterium</taxon>
    </lineage>
</organism>
<dbReference type="PROSITE" id="PS50901">
    <property type="entry name" value="FTSK"/>
    <property type="match status" value="1"/>
</dbReference>
<keyword evidence="7" id="KW-0132">Cell division</keyword>
<dbReference type="CDD" id="cd01127">
    <property type="entry name" value="TrwB_TraG_TraD_VirD4"/>
    <property type="match status" value="1"/>
</dbReference>
<keyword evidence="2 3" id="KW-0067">ATP-binding</keyword>
<keyword evidence="8" id="KW-1185">Reference proteome</keyword>
<evidence type="ECO:0000259" key="6">
    <source>
        <dbReference type="PROSITE" id="PS50901"/>
    </source>
</evidence>
<protein>
    <submittedName>
        <fullName evidence="7">Cell division protein FtsK</fullName>
    </submittedName>
</protein>
<dbReference type="GO" id="GO:0005524">
    <property type="term" value="F:ATP binding"/>
    <property type="evidence" value="ECO:0007669"/>
    <property type="project" value="UniProtKB-UniRule"/>
</dbReference>
<dbReference type="Proteomes" id="UP001139354">
    <property type="component" value="Unassembled WGS sequence"/>
</dbReference>
<dbReference type="CDD" id="cd01120">
    <property type="entry name" value="RecA-like_superfamily"/>
    <property type="match status" value="1"/>
</dbReference>
<evidence type="ECO:0000313" key="7">
    <source>
        <dbReference type="EMBL" id="MCC2033548.1"/>
    </source>
</evidence>
<feature type="binding site" evidence="3">
    <location>
        <begin position="380"/>
        <end position="387"/>
    </location>
    <ligand>
        <name>ATP</name>
        <dbReference type="ChEBI" id="CHEBI:30616"/>
    </ligand>
</feature>
<name>A0A9X1LXN2_9MICO</name>
<feature type="transmembrane region" description="Helical" evidence="5">
    <location>
        <begin position="65"/>
        <end position="83"/>
    </location>
</feature>
<evidence type="ECO:0000313" key="8">
    <source>
        <dbReference type="Proteomes" id="UP001139354"/>
    </source>
</evidence>
<proteinExistence type="predicted"/>
<evidence type="ECO:0000256" key="1">
    <source>
        <dbReference type="ARBA" id="ARBA00022741"/>
    </source>
</evidence>
<dbReference type="InterPro" id="IPR027417">
    <property type="entry name" value="P-loop_NTPase"/>
</dbReference>
<dbReference type="AlphaFoldDB" id="A0A9X1LXN2"/>
<feature type="domain" description="FtsK" evidence="6">
    <location>
        <begin position="362"/>
        <end position="545"/>
    </location>
</feature>
<sequence>MPAAAVLTERSASRAPGALDDVDDELPALPAMWADPPRPPIPVVAAIVPVIGAVALWLVTGSMMALWLALLGPLVAVATMLDARRGARRDRRRAAVDALSARRLVSDAVSRRHEAERRRLWVRHPDVARFAARDDEIWRSATGAPTLVVGEGEVASAVRVRGGEGDPDAVEVRRRAARLSAAPVTVPIADGVVLVGEGVAADAVQRALALQLCLAIPPGELRIVGTLRDDLAWAEVLPQRARPDGFALAIVAPGEQVPADADGVIARCRPGEPFPPRCTTVITVSSPDAAVLERAGETVLLRVEAIAREQAETIAAALAERAEHSLGIVRGIPAPIPLASLVAQAPPSSRGALAAVIGLAGADPAIIDLVSDGPHAVVAGVTGSGKSELLITWILALCSTHTTDQVTFLLADFKGGTAFDPLAGVPHVTGVITDLDGAGARRAIESLRAEMRSREAVIAGAGARDILDPRVELPRLVVVVDEFAALLGDHPEMNTLFADVAARGRALGIHLVLGTQRAAGVIREALLANCPLRVSLRVTDPADSRALLGTDDAARLPGGVTGRGSALVRRAGDAAPQNVRIALSTPDDVASAMTRTGSARPRRPWLPALPRRLSLDDLSAHAARGGAVPAVMLGLADEPERQRQCAVGISRADRALLVVGGPGSGLTNVLDLVEAQAGTEVVRLPAGAEAMWDAVAALADDPPRGTSILLDDLDAMSTRFPPEYAQILLERIEAVVRRAGDGDLTVVATAHRMTGAVSRLAELFPRRLVLPFATRADHAAVGGDPAAFDPDARAGRGRLDGLVVQIAQAPSRPAFGEEPTARTPRSASPAAGGRGAADPWVPVAHLTGFVARRSPAPRRAIAVWEASGIHAVGIDAYAAAPEVPTGAPVVIVGEPDDWQRHWRLLADVRGDHDLLVDASCAAELRVLAGVRTVPPYCEPGRGRAWLISAGAEPVRIVLPDDDVLSLRRGDLP</sequence>
<evidence type="ECO:0000256" key="2">
    <source>
        <dbReference type="ARBA" id="ARBA00022840"/>
    </source>
</evidence>
<accession>A0A9X1LXN2</accession>
<gene>
    <name evidence="7" type="ORF">KEC57_15275</name>
</gene>
<evidence type="ECO:0000256" key="5">
    <source>
        <dbReference type="SAM" id="Phobius"/>
    </source>
</evidence>
<reference evidence="7" key="1">
    <citation type="submission" date="2021-04" db="EMBL/GenBank/DDBJ databases">
        <title>Microbacterium tenobrionis sp. nov. and Microbacterium allomyrinae sp. nov., isolated from larvae of Tenobrio molitor and Allomyrina dichotoma, respectively.</title>
        <authorList>
            <person name="Lee S.D."/>
        </authorList>
    </citation>
    <scope>NUCLEOTIDE SEQUENCE</scope>
    <source>
        <strain evidence="7">BWT-G7</strain>
    </source>
</reference>
<feature type="transmembrane region" description="Helical" evidence="5">
    <location>
        <begin position="41"/>
        <end position="59"/>
    </location>
</feature>
<dbReference type="PANTHER" id="PTHR22683">
    <property type="entry name" value="SPORULATION PROTEIN RELATED"/>
    <property type="match status" value="1"/>
</dbReference>
<dbReference type="InterPro" id="IPR050206">
    <property type="entry name" value="FtsK/SpoIIIE/SftA"/>
</dbReference>
<dbReference type="Gene3D" id="3.40.50.300">
    <property type="entry name" value="P-loop containing nucleotide triphosphate hydrolases"/>
    <property type="match status" value="3"/>
</dbReference>
<dbReference type="Pfam" id="PF01580">
    <property type="entry name" value="FtsK_SpoIIIE"/>
    <property type="match status" value="1"/>
</dbReference>
<dbReference type="GO" id="GO:0051301">
    <property type="term" value="P:cell division"/>
    <property type="evidence" value="ECO:0007669"/>
    <property type="project" value="UniProtKB-KW"/>
</dbReference>
<keyword evidence="5" id="KW-1133">Transmembrane helix</keyword>
<keyword evidence="5" id="KW-0812">Transmembrane</keyword>
<comment type="caution">
    <text evidence="7">The sequence shown here is derived from an EMBL/GenBank/DDBJ whole genome shotgun (WGS) entry which is preliminary data.</text>
</comment>
<dbReference type="GO" id="GO:0003677">
    <property type="term" value="F:DNA binding"/>
    <property type="evidence" value="ECO:0007669"/>
    <property type="project" value="InterPro"/>
</dbReference>
<keyword evidence="5" id="KW-0472">Membrane</keyword>
<evidence type="ECO:0000256" key="3">
    <source>
        <dbReference type="PROSITE-ProRule" id="PRU00289"/>
    </source>
</evidence>
<dbReference type="EMBL" id="JAGTTN010000005">
    <property type="protein sequence ID" value="MCC2033548.1"/>
    <property type="molecule type" value="Genomic_DNA"/>
</dbReference>
<keyword evidence="1 3" id="KW-0547">Nucleotide-binding</keyword>
<feature type="region of interest" description="Disordered" evidence="4">
    <location>
        <begin position="813"/>
        <end position="837"/>
    </location>
</feature>
<keyword evidence="7" id="KW-0131">Cell cycle</keyword>
<dbReference type="RefSeq" id="WP_229385546.1">
    <property type="nucleotide sequence ID" value="NZ_JAGTTN010000005.1"/>
</dbReference>
<dbReference type="PANTHER" id="PTHR22683:SF1">
    <property type="entry name" value="TYPE VII SECRETION SYSTEM PROTEIN ESSC"/>
    <property type="match status" value="1"/>
</dbReference>
<dbReference type="InterPro" id="IPR002543">
    <property type="entry name" value="FtsK_dom"/>
</dbReference>
<dbReference type="SUPFAM" id="SSF52540">
    <property type="entry name" value="P-loop containing nucleoside triphosphate hydrolases"/>
    <property type="match status" value="2"/>
</dbReference>
<evidence type="ECO:0000256" key="4">
    <source>
        <dbReference type="SAM" id="MobiDB-lite"/>
    </source>
</evidence>